<proteinExistence type="predicted"/>
<gene>
    <name evidence="1" type="ordered locus">Astex_0319</name>
</gene>
<keyword evidence="2" id="KW-1185">Reference proteome</keyword>
<dbReference type="OrthoDB" id="6688863at2"/>
<evidence type="ECO:0000313" key="2">
    <source>
        <dbReference type="Proteomes" id="UP000001492"/>
    </source>
</evidence>
<dbReference type="HOGENOM" id="CLU_1745926_0_0_5"/>
<sequence>MTKLRNPLLLEGVLQSAVNDCGGPAVVADELELPEQTVRDWLRTDDKRVRLSYDHARRLSRLTPVLAADLAERSGMRLVPIDNGDASAAELMGPVSDLAREFGEVMAEVGAAFADGRVEGREKARILKELQHLSEAGLRLMKSVNGGAA</sequence>
<dbReference type="KEGG" id="aex:Astex_0319"/>
<accession>E8RPP0</accession>
<organism evidence="1 2">
    <name type="scientific">Asticcacaulis excentricus (strain ATCC 15261 / DSM 4724 / KCTC 12464 / NCIMB 9791 / VKM B-1370 / CB 48)</name>
    <dbReference type="NCBI Taxonomy" id="573065"/>
    <lineage>
        <taxon>Bacteria</taxon>
        <taxon>Pseudomonadati</taxon>
        <taxon>Pseudomonadota</taxon>
        <taxon>Alphaproteobacteria</taxon>
        <taxon>Caulobacterales</taxon>
        <taxon>Caulobacteraceae</taxon>
        <taxon>Asticcacaulis</taxon>
    </lineage>
</organism>
<protein>
    <recommendedName>
        <fullName evidence="3">Phage protein</fullName>
    </recommendedName>
</protein>
<name>E8RPP0_ASTEC</name>
<evidence type="ECO:0000313" key="1">
    <source>
        <dbReference type="EMBL" id="ADU12017.1"/>
    </source>
</evidence>
<dbReference type="Proteomes" id="UP000001492">
    <property type="component" value="Chromosome 1"/>
</dbReference>
<dbReference type="InterPro" id="IPR009679">
    <property type="entry name" value="Phage_186_CII-like"/>
</dbReference>
<dbReference type="GO" id="GO:0003677">
    <property type="term" value="F:DNA binding"/>
    <property type="evidence" value="ECO:0007669"/>
    <property type="project" value="InterPro"/>
</dbReference>
<reference evidence="2" key="1">
    <citation type="submission" date="2010-12" db="EMBL/GenBank/DDBJ databases">
        <title>Complete sequence of chromosome 1 of Asticcacaulis excentricus CB 48.</title>
        <authorList>
            <consortium name="US DOE Joint Genome Institute"/>
            <person name="Lucas S."/>
            <person name="Copeland A."/>
            <person name="Lapidus A."/>
            <person name="Cheng J.-F."/>
            <person name="Bruce D."/>
            <person name="Goodwin L."/>
            <person name="Pitluck S."/>
            <person name="Teshima H."/>
            <person name="Davenport K."/>
            <person name="Detter J.C."/>
            <person name="Han C."/>
            <person name="Tapia R."/>
            <person name="Land M."/>
            <person name="Hauser L."/>
            <person name="Jeffries C."/>
            <person name="Kyrpides N."/>
            <person name="Ivanova N."/>
            <person name="Ovchinnikova G."/>
            <person name="Brun Y.V."/>
            <person name="Woyke T."/>
        </authorList>
    </citation>
    <scope>NUCLEOTIDE SEQUENCE [LARGE SCALE GENOMIC DNA]</scope>
    <source>
        <strain evidence="2">ATCC 15261 / DSM 4724 / KCTC 12464 / NCIMB 9791 / VKM B-1370 / CB 48</strain>
    </source>
</reference>
<dbReference type="STRING" id="573065.Astex_0319"/>
<dbReference type="Pfam" id="PF06892">
    <property type="entry name" value="Phage_CP76"/>
    <property type="match status" value="1"/>
</dbReference>
<dbReference type="EMBL" id="CP002395">
    <property type="protein sequence ID" value="ADU12017.1"/>
    <property type="molecule type" value="Genomic_DNA"/>
</dbReference>
<dbReference type="AlphaFoldDB" id="E8RPP0"/>
<evidence type="ECO:0008006" key="3">
    <source>
        <dbReference type="Google" id="ProtNLM"/>
    </source>
</evidence>
<dbReference type="RefSeq" id="WP_013477851.1">
    <property type="nucleotide sequence ID" value="NC_014816.1"/>
</dbReference>